<dbReference type="PANTHER" id="PTHR43201">
    <property type="entry name" value="ACYL-COA SYNTHETASE"/>
    <property type="match status" value="1"/>
</dbReference>
<evidence type="ECO:0000259" key="3">
    <source>
        <dbReference type="Pfam" id="PF00501"/>
    </source>
</evidence>
<reference evidence="5 6" key="1">
    <citation type="submission" date="2020-09" db="EMBL/GenBank/DDBJ databases">
        <title>Roseomonas.</title>
        <authorList>
            <person name="Zhu W."/>
        </authorList>
    </citation>
    <scope>NUCLEOTIDE SEQUENCE [LARGE SCALE GENOMIC DNA]</scope>
    <source>
        <strain evidence="5 6">1311</strain>
    </source>
</reference>
<dbReference type="InterPro" id="IPR020845">
    <property type="entry name" value="AMP-binding_CS"/>
</dbReference>
<dbReference type="Proteomes" id="UP001518990">
    <property type="component" value="Unassembled WGS sequence"/>
</dbReference>
<evidence type="ECO:0000313" key="5">
    <source>
        <dbReference type="EMBL" id="MBO1076900.1"/>
    </source>
</evidence>
<evidence type="ECO:0000313" key="6">
    <source>
        <dbReference type="Proteomes" id="UP001518990"/>
    </source>
</evidence>
<dbReference type="GO" id="GO:0016874">
    <property type="term" value="F:ligase activity"/>
    <property type="evidence" value="ECO:0007669"/>
    <property type="project" value="UniProtKB-KW"/>
</dbReference>
<gene>
    <name evidence="5" type="ORF">IAI60_19990</name>
</gene>
<dbReference type="Gene3D" id="3.30.300.30">
    <property type="match status" value="1"/>
</dbReference>
<dbReference type="InterPro" id="IPR025110">
    <property type="entry name" value="AMP-bd_C"/>
</dbReference>
<sequence>MRPPFARTMFELVDEQAARYPDGLAVICGGRSITYPALAERARRAAALLRARGVQRGDRVGLLLNNRAEWLEIAFGAALLGAVLAPLSTWSTKAELDYLLADSEVSIVIALARFGREDFAAVLRGMLPELLSGGRSDRFPRLHTVMLLEGEAQDGFPDYVAEVAVQAPLDTPPPGEGASARDDFVILYTSGSTSRPKAIPLAHYAVVENAFNIGERQGLTPVDRVLLSPPLFWTYGGVNALPATFTHGATLVLQARFEAGEALNLIEQHRCTSLYTLPGMTDAMVRHAEFRPERTASLRRGMTIGSTQDVVKAANILGARDICNIYGSSETGGNCCVTQHDWPLEHRASSQGHPLPGVEMRIVSAETGQPVTAGEAGVAEVRGPYVMRGYVGGSAQHNASVFTADGWFRTGDVGLMTPQGEFTFLGRDNEMIKRAGINVSPAEVEDVLMQHAGVAQAGVVGVPSAERGELIVAFVVPKAGAALDSSMLVEHCRAVASSYKVPDRFEILEALPTTVTGKLMRRELKTAAASLVSAEA</sequence>
<comment type="similarity">
    <text evidence="1">Belongs to the ATP-dependent AMP-binding enzyme family.</text>
</comment>
<dbReference type="Gene3D" id="3.40.50.12780">
    <property type="entry name" value="N-terminal domain of ligase-like"/>
    <property type="match status" value="1"/>
</dbReference>
<name>A0ABS3KHF3_9PROT</name>
<proteinExistence type="inferred from homology"/>
<comment type="caution">
    <text evidence="5">The sequence shown here is derived from an EMBL/GenBank/DDBJ whole genome shotgun (WGS) entry which is preliminary data.</text>
</comment>
<feature type="domain" description="AMP-binding enzyme C-terminal" evidence="4">
    <location>
        <begin position="443"/>
        <end position="518"/>
    </location>
</feature>
<dbReference type="SUPFAM" id="SSF56801">
    <property type="entry name" value="Acetyl-CoA synthetase-like"/>
    <property type="match status" value="1"/>
</dbReference>
<keyword evidence="6" id="KW-1185">Reference proteome</keyword>
<dbReference type="InterPro" id="IPR000873">
    <property type="entry name" value="AMP-dep_synth/lig_dom"/>
</dbReference>
<accession>A0ABS3KHF3</accession>
<dbReference type="InterPro" id="IPR045851">
    <property type="entry name" value="AMP-bd_C_sf"/>
</dbReference>
<evidence type="ECO:0000256" key="1">
    <source>
        <dbReference type="ARBA" id="ARBA00006432"/>
    </source>
</evidence>
<feature type="domain" description="AMP-dependent synthetase/ligase" evidence="3">
    <location>
        <begin position="14"/>
        <end position="390"/>
    </location>
</feature>
<dbReference type="PROSITE" id="PS00455">
    <property type="entry name" value="AMP_BINDING"/>
    <property type="match status" value="1"/>
</dbReference>
<dbReference type="Pfam" id="PF13193">
    <property type="entry name" value="AMP-binding_C"/>
    <property type="match status" value="1"/>
</dbReference>
<protein>
    <submittedName>
        <fullName evidence="5">Acyl--CoA ligase</fullName>
    </submittedName>
</protein>
<dbReference type="InterPro" id="IPR042099">
    <property type="entry name" value="ANL_N_sf"/>
</dbReference>
<dbReference type="RefSeq" id="WP_207450433.1">
    <property type="nucleotide sequence ID" value="NZ_JACTNF010000034.1"/>
</dbReference>
<dbReference type="PANTHER" id="PTHR43201:SF5">
    <property type="entry name" value="MEDIUM-CHAIN ACYL-COA LIGASE ACSF2, MITOCHONDRIAL"/>
    <property type="match status" value="1"/>
</dbReference>
<evidence type="ECO:0000259" key="4">
    <source>
        <dbReference type="Pfam" id="PF13193"/>
    </source>
</evidence>
<dbReference type="EMBL" id="JACTNF010000034">
    <property type="protein sequence ID" value="MBO1076900.1"/>
    <property type="molecule type" value="Genomic_DNA"/>
</dbReference>
<organism evidence="5 6">
    <name type="scientific">Roseomonas marmotae</name>
    <dbReference type="NCBI Taxonomy" id="2768161"/>
    <lineage>
        <taxon>Bacteria</taxon>
        <taxon>Pseudomonadati</taxon>
        <taxon>Pseudomonadota</taxon>
        <taxon>Alphaproteobacteria</taxon>
        <taxon>Acetobacterales</taxon>
        <taxon>Roseomonadaceae</taxon>
        <taxon>Roseomonas</taxon>
    </lineage>
</organism>
<dbReference type="Pfam" id="PF00501">
    <property type="entry name" value="AMP-binding"/>
    <property type="match status" value="1"/>
</dbReference>
<keyword evidence="2 5" id="KW-0436">Ligase</keyword>
<evidence type="ECO:0000256" key="2">
    <source>
        <dbReference type="ARBA" id="ARBA00022598"/>
    </source>
</evidence>